<dbReference type="EMBL" id="QGNW01002673">
    <property type="protein sequence ID" value="RVW12907.1"/>
    <property type="molecule type" value="Genomic_DNA"/>
</dbReference>
<gene>
    <name evidence="1" type="ORF">CK203_097111</name>
</gene>
<reference evidence="1 2" key="1">
    <citation type="journal article" date="2018" name="PLoS Genet.">
        <title>Population sequencing reveals clonal diversity and ancestral inbreeding in the grapevine cultivar Chardonnay.</title>
        <authorList>
            <person name="Roach M.J."/>
            <person name="Johnson D.L."/>
            <person name="Bohlmann J."/>
            <person name="van Vuuren H.J."/>
            <person name="Jones S.J."/>
            <person name="Pretorius I.S."/>
            <person name="Schmidt S.A."/>
            <person name="Borneman A.R."/>
        </authorList>
    </citation>
    <scope>NUCLEOTIDE SEQUENCE [LARGE SCALE GENOMIC DNA]</scope>
    <source>
        <strain evidence="2">cv. Chardonnay</strain>
        <tissue evidence="1">Leaf</tissue>
    </source>
</reference>
<evidence type="ECO:0000313" key="2">
    <source>
        <dbReference type="Proteomes" id="UP000288805"/>
    </source>
</evidence>
<sequence length="642" mass="71629">MAETTKLLIHALGTFPGNLSSKELKQTADFATLRSGLFSLWYSASIVTGNFRGKSTALYKKATKSFRNKRVISPALCKILPSAWSDRLAMAVTPSFQLQIVFLFASPPCIPDLLMEKDFKALVLHEFELSNVLPRIPNNSLHPRIALVAHLSSYLQPSSFGYFLHFCSYFCKCEALCMLVSLTELKCMCEGDDHLAWKHLVSSKACRGLRATEVHGCHGFYSGGLSQSQLRVSDSSTAWDDLEGISMASLPAKFRMFDIERYTGVGCPRIHFRLYNTMMRAHGLDESQMITLFPLSLSGAAQHVSRRELEALRQRSDESVSFFISCWRGKIAKTIDRPSERDQIQMGLGQPSVTTNPLPTHTTHAIHPTANGIHFIDFVELDDHIHMLSWDEPKSEPIVSDGIYEVGGVTLGPWMPTPFRLVPKALSQIKVETTTTSKRLIHIMTAGIATCIVFSDDDLSPEGLDHTHHLYISIGCSTHRVSSVLLDNGSVVNVHPLAITIALEYAPSNFGPSTQTVRAYDSIKNEVLRISTSFNLLLGRPWIHRAGVIPSFLHQKVKFIHDGQVVTLQSIGDMFAFSEPVLQISHSKDDLFFTGFTFDEVQTLEMEDFYRDFVVMSFDQHGSTVVLDMMRSMSYMSGMGLG</sequence>
<organism evidence="1 2">
    <name type="scientific">Vitis vinifera</name>
    <name type="common">Grape</name>
    <dbReference type="NCBI Taxonomy" id="29760"/>
    <lineage>
        <taxon>Eukaryota</taxon>
        <taxon>Viridiplantae</taxon>
        <taxon>Streptophyta</taxon>
        <taxon>Embryophyta</taxon>
        <taxon>Tracheophyta</taxon>
        <taxon>Spermatophyta</taxon>
        <taxon>Magnoliopsida</taxon>
        <taxon>eudicotyledons</taxon>
        <taxon>Gunneridae</taxon>
        <taxon>Pentapetalae</taxon>
        <taxon>rosids</taxon>
        <taxon>Vitales</taxon>
        <taxon>Vitaceae</taxon>
        <taxon>Viteae</taxon>
        <taxon>Vitis</taxon>
    </lineage>
</organism>
<dbReference type="AlphaFoldDB" id="A0A438BPL3"/>
<dbReference type="Proteomes" id="UP000288805">
    <property type="component" value="Unassembled WGS sequence"/>
</dbReference>
<name>A0A438BPL3_VITVI</name>
<accession>A0A438BPL3</accession>
<proteinExistence type="predicted"/>
<dbReference type="PANTHER" id="PTHR33240">
    <property type="entry name" value="OS08G0508500 PROTEIN"/>
    <property type="match status" value="1"/>
</dbReference>
<protein>
    <submittedName>
        <fullName evidence="1">Uncharacterized protein</fullName>
    </submittedName>
</protein>
<dbReference type="PANTHER" id="PTHR33240:SF15">
    <property type="entry name" value="GAG-PRO-LIKE PROTEIN"/>
    <property type="match status" value="1"/>
</dbReference>
<comment type="caution">
    <text evidence="1">The sequence shown here is derived from an EMBL/GenBank/DDBJ whole genome shotgun (WGS) entry which is preliminary data.</text>
</comment>
<evidence type="ECO:0000313" key="1">
    <source>
        <dbReference type="EMBL" id="RVW12907.1"/>
    </source>
</evidence>